<comment type="caution">
    <text evidence="1">The sequence shown here is derived from an EMBL/GenBank/DDBJ whole genome shotgun (WGS) entry which is preliminary data.</text>
</comment>
<accession>A0A2T5J4H1</accession>
<dbReference type="OrthoDB" id="2328079at2"/>
<proteinExistence type="predicted"/>
<name>A0A2T5J4H1_9SPHI</name>
<dbReference type="Proteomes" id="UP000244168">
    <property type="component" value="Unassembled WGS sequence"/>
</dbReference>
<evidence type="ECO:0000313" key="1">
    <source>
        <dbReference type="EMBL" id="PTQ92405.1"/>
    </source>
</evidence>
<dbReference type="RefSeq" id="WP_107831542.1">
    <property type="nucleotide sequence ID" value="NZ_CP160205.1"/>
</dbReference>
<evidence type="ECO:0000313" key="2">
    <source>
        <dbReference type="Proteomes" id="UP000244168"/>
    </source>
</evidence>
<sequence length="312" mass="35607">MIFEELINHVNNLQADKQYWFVRTDSGLYFDTYTKHDFIGIGWNQITVEDLHKRSEVEIKTKIAQSEGYDLGITKGKGKVSAIYNKLKRFDSLAKGDIVIIPSASSSRYAFGVIEDSTIYVDSKETNDCSYHKRRKVKWLAIKQVSSLDPVFYQIKVSRHAISNIKRFEKYIDNVTDHLYIKEGYGHFVLDIKTQDDINVKALLTLIESLQELAKQINIEFNLNENIDSSSIRLNLQSPGKIEFKLHSGKTLIILAAVLSIASGCTLNSDQISTADNHKLEKFVTIHQDTIQQAEQGIDELKVDRDKINAFK</sequence>
<keyword evidence="2" id="KW-1185">Reference proteome</keyword>
<organism evidence="1 2">
    <name type="scientific">Mucilaginibacter yixingensis</name>
    <dbReference type="NCBI Taxonomy" id="1295612"/>
    <lineage>
        <taxon>Bacteria</taxon>
        <taxon>Pseudomonadati</taxon>
        <taxon>Bacteroidota</taxon>
        <taxon>Sphingobacteriia</taxon>
        <taxon>Sphingobacteriales</taxon>
        <taxon>Sphingobacteriaceae</taxon>
        <taxon>Mucilaginibacter</taxon>
    </lineage>
</organism>
<dbReference type="AlphaFoldDB" id="A0A2T5J4H1"/>
<gene>
    <name evidence="1" type="ORF">C8P68_1125</name>
</gene>
<protein>
    <submittedName>
        <fullName evidence="1">Uncharacterized protein</fullName>
    </submittedName>
</protein>
<reference evidence="1 2" key="1">
    <citation type="submission" date="2018-04" db="EMBL/GenBank/DDBJ databases">
        <title>Genomic Encyclopedia of Archaeal and Bacterial Type Strains, Phase II (KMG-II): from individual species to whole genera.</title>
        <authorList>
            <person name="Goeker M."/>
        </authorList>
    </citation>
    <scope>NUCLEOTIDE SEQUENCE [LARGE SCALE GENOMIC DNA]</scope>
    <source>
        <strain evidence="1 2">DSM 26809</strain>
    </source>
</reference>
<dbReference type="EMBL" id="QAOQ01000012">
    <property type="protein sequence ID" value="PTQ92405.1"/>
    <property type="molecule type" value="Genomic_DNA"/>
</dbReference>